<evidence type="ECO:0000256" key="2">
    <source>
        <dbReference type="ARBA" id="ARBA00022803"/>
    </source>
</evidence>
<dbReference type="SMART" id="SM00028">
    <property type="entry name" value="TPR"/>
    <property type="match status" value="8"/>
</dbReference>
<keyword evidence="2 3" id="KW-0802">TPR repeat</keyword>
<dbReference type="PANTHER" id="PTHR44858:SF1">
    <property type="entry name" value="UDP-N-ACETYLGLUCOSAMINE--PEPTIDE N-ACETYLGLUCOSAMINYLTRANSFERASE SPINDLY-RELATED"/>
    <property type="match status" value="1"/>
</dbReference>
<dbReference type="Pfam" id="PF12895">
    <property type="entry name" value="ANAPC3"/>
    <property type="match status" value="1"/>
</dbReference>
<comment type="caution">
    <text evidence="4">The sequence shown here is derived from an EMBL/GenBank/DDBJ whole genome shotgun (WGS) entry which is preliminary data.</text>
</comment>
<dbReference type="EMBL" id="VAUP01000015">
    <property type="protein sequence ID" value="TLX43965.1"/>
    <property type="molecule type" value="Genomic_DNA"/>
</dbReference>
<sequence>MSPEVSVALARAADLHRIGHFEQALAIYRRLAKAHATSLDIQRLLIFELLQVGRPKEAVIAARRLRDAHPRNPHAAILLGASHQGTGNWEKALAAFQAALSLEGAPLEARFLAGNAFCALGRYAEGVACYDIVLAADPRSIEALTNRAGALARLGRLQEALCDSEALVALQPWQPLHLVNLAGTLLELERPKDVIAAADAALRLSPRLADAEYVRGQALLGLGKWAEARVSLEKAVDIAPQNITFHVRLISVLHLLEDMPAAHSACERALLLEPKSALLLQLRADTRRALGDAAGAMADIEAALALDPRLASAHVSRARLLADIGRREDMRMALGRASETDPGQPHVLYANATEKLAQGQWLDGWAGYEHREGTLPPPFNPLPFTRWDGRETPEMLVVQGEQGIGDVVFFGRLLRILADRGISTILLTRPGLVPLLRDLDGRVPVVSDLSGIDQSMLGLRWAPIGSLPHLVSPDPAQWPAAPYLSPPQDRVSRWRHLRKDGAFNIGLNWQGNPSRNVDVGRSIPLALFAPLAAIPGVSLVSLQHGAGTEQLDEVPFAGAIVRPGAGFNADGIFVDTVGLMQSLDLVLTTDTALANVAGACGFLTFVALRAVPDWRWGCEGEETVFFPSLRLFRQQMAGDWSSLVQRIAHNIRELM</sequence>
<reference evidence="4 5" key="1">
    <citation type="submission" date="2019-05" db="EMBL/GenBank/DDBJ databases">
        <authorList>
            <person name="Zhou X."/>
        </authorList>
    </citation>
    <scope>NUCLEOTIDE SEQUENCE [LARGE SCALE GENOMIC DNA]</scope>
    <source>
        <strain evidence="4 5">DSM 432</strain>
    </source>
</reference>
<accession>A0A6C1KIE1</accession>
<dbReference type="SUPFAM" id="SSF48452">
    <property type="entry name" value="TPR-like"/>
    <property type="match status" value="2"/>
</dbReference>
<dbReference type="AlphaFoldDB" id="A0A6C1KIE1"/>
<dbReference type="SUPFAM" id="SSF53756">
    <property type="entry name" value="UDP-Glycosyltransferase/glycogen phosphorylase"/>
    <property type="match status" value="1"/>
</dbReference>
<evidence type="ECO:0000313" key="5">
    <source>
        <dbReference type="Proteomes" id="UP000305131"/>
    </source>
</evidence>
<dbReference type="Gene3D" id="1.25.40.10">
    <property type="entry name" value="Tetratricopeptide repeat domain"/>
    <property type="match status" value="2"/>
</dbReference>
<dbReference type="InterPro" id="IPR050498">
    <property type="entry name" value="Ycf3"/>
</dbReference>
<proteinExistence type="predicted"/>
<gene>
    <name evidence="4" type="ORF">FBQ73_07695</name>
</gene>
<dbReference type="PANTHER" id="PTHR44858">
    <property type="entry name" value="TETRATRICOPEPTIDE REPEAT PROTEIN 6"/>
    <property type="match status" value="1"/>
</dbReference>
<organism evidence="4 5">
    <name type="scientific">Xanthobacter autotrophicus</name>
    <dbReference type="NCBI Taxonomy" id="280"/>
    <lineage>
        <taxon>Bacteria</taxon>
        <taxon>Pseudomonadati</taxon>
        <taxon>Pseudomonadota</taxon>
        <taxon>Alphaproteobacteria</taxon>
        <taxon>Hyphomicrobiales</taxon>
        <taxon>Xanthobacteraceae</taxon>
        <taxon>Xanthobacter</taxon>
    </lineage>
</organism>
<keyword evidence="1" id="KW-0677">Repeat</keyword>
<dbReference type="Proteomes" id="UP000305131">
    <property type="component" value="Unassembled WGS sequence"/>
</dbReference>
<dbReference type="InterPro" id="IPR011990">
    <property type="entry name" value="TPR-like_helical_dom_sf"/>
</dbReference>
<protein>
    <submittedName>
        <fullName evidence="4">Tetratricopeptide repeat protein</fullName>
    </submittedName>
</protein>
<dbReference type="PROSITE" id="PS50005">
    <property type="entry name" value="TPR"/>
    <property type="match status" value="1"/>
</dbReference>
<dbReference type="GeneID" id="95773334"/>
<dbReference type="RefSeq" id="WP_138398874.1">
    <property type="nucleotide sequence ID" value="NZ_JBAFVI010000001.1"/>
</dbReference>
<dbReference type="OrthoDB" id="6193797at2"/>
<name>A0A6C1KIE1_XANAU</name>
<dbReference type="Pfam" id="PF13432">
    <property type="entry name" value="TPR_16"/>
    <property type="match status" value="1"/>
</dbReference>
<evidence type="ECO:0000256" key="3">
    <source>
        <dbReference type="PROSITE-ProRule" id="PRU00339"/>
    </source>
</evidence>
<feature type="repeat" description="TPR" evidence="3">
    <location>
        <begin position="209"/>
        <end position="242"/>
    </location>
</feature>
<dbReference type="InterPro" id="IPR019734">
    <property type="entry name" value="TPR_rpt"/>
</dbReference>
<evidence type="ECO:0000256" key="1">
    <source>
        <dbReference type="ARBA" id="ARBA00022737"/>
    </source>
</evidence>
<evidence type="ECO:0000313" key="4">
    <source>
        <dbReference type="EMBL" id="TLX43965.1"/>
    </source>
</evidence>